<dbReference type="EMBL" id="FOYS01000001">
    <property type="protein sequence ID" value="SFR33359.1"/>
    <property type="molecule type" value="Genomic_DNA"/>
</dbReference>
<dbReference type="AlphaFoldDB" id="A0A1I6FTU9"/>
<organism evidence="2 3">
    <name type="scientific">Halogeometricum limi</name>
    <dbReference type="NCBI Taxonomy" id="555875"/>
    <lineage>
        <taxon>Archaea</taxon>
        <taxon>Methanobacteriati</taxon>
        <taxon>Methanobacteriota</taxon>
        <taxon>Stenosarchaea group</taxon>
        <taxon>Halobacteria</taxon>
        <taxon>Halobacteriales</taxon>
        <taxon>Haloferacaceae</taxon>
        <taxon>Halogeometricum</taxon>
    </lineage>
</organism>
<dbReference type="RefSeq" id="WP_139229665.1">
    <property type="nucleotide sequence ID" value="NZ_FOYS01000001.1"/>
</dbReference>
<keyword evidence="1" id="KW-0812">Transmembrane</keyword>
<keyword evidence="1" id="KW-0472">Membrane</keyword>
<proteinExistence type="predicted"/>
<sequence length="120" mass="13151">MSDKKELTATQQAILYKKKDHPDWANTEIAESVGCSDSHVSSTLKRWNPTEMNSDGTVGGSKNPSLLFWFLVQAPIGIAIWFLKASIAVTLTSIKLTLGLTLWAIELPFRILGALFGSSK</sequence>
<evidence type="ECO:0000313" key="3">
    <source>
        <dbReference type="Proteomes" id="UP000243250"/>
    </source>
</evidence>
<feature type="transmembrane region" description="Helical" evidence="1">
    <location>
        <begin position="96"/>
        <end position="117"/>
    </location>
</feature>
<evidence type="ECO:0000313" key="2">
    <source>
        <dbReference type="EMBL" id="SFR33359.1"/>
    </source>
</evidence>
<dbReference type="Proteomes" id="UP000243250">
    <property type="component" value="Unassembled WGS sequence"/>
</dbReference>
<gene>
    <name evidence="2" type="ORF">SAMN04488124_0288</name>
</gene>
<reference evidence="3" key="1">
    <citation type="submission" date="2016-10" db="EMBL/GenBank/DDBJ databases">
        <authorList>
            <person name="Varghese N."/>
            <person name="Submissions S."/>
        </authorList>
    </citation>
    <scope>NUCLEOTIDE SEQUENCE [LARGE SCALE GENOMIC DNA]</scope>
    <source>
        <strain evidence="3">CGMCC 1.8711</strain>
    </source>
</reference>
<feature type="transmembrane region" description="Helical" evidence="1">
    <location>
        <begin position="66"/>
        <end position="84"/>
    </location>
</feature>
<evidence type="ECO:0000256" key="1">
    <source>
        <dbReference type="SAM" id="Phobius"/>
    </source>
</evidence>
<keyword evidence="3" id="KW-1185">Reference proteome</keyword>
<name>A0A1I6FTU9_9EURY</name>
<accession>A0A1I6FTU9</accession>
<dbReference type="OrthoDB" id="330534at2157"/>
<keyword evidence="1" id="KW-1133">Transmembrane helix</keyword>
<protein>
    <submittedName>
        <fullName evidence="2">Uncharacterized protein</fullName>
    </submittedName>
</protein>